<evidence type="ECO:0000259" key="2">
    <source>
        <dbReference type="Pfam" id="PF13439"/>
    </source>
</evidence>
<keyword evidence="4" id="KW-1185">Reference proteome</keyword>
<gene>
    <name evidence="3" type="ORF">MAIT1_03977</name>
</gene>
<feature type="domain" description="Glycosyltransferase subfamily 4-like N-terminal" evidence="2">
    <location>
        <begin position="30"/>
        <end position="192"/>
    </location>
</feature>
<keyword evidence="3" id="KW-0808">Transferase</keyword>
<dbReference type="Pfam" id="PF00534">
    <property type="entry name" value="Glycos_transf_1"/>
    <property type="match status" value="1"/>
</dbReference>
<dbReference type="CDD" id="cd03801">
    <property type="entry name" value="GT4_PimA-like"/>
    <property type="match status" value="1"/>
</dbReference>
<dbReference type="AlphaFoldDB" id="A0A1Y2K8P3"/>
<dbReference type="SUPFAM" id="SSF53756">
    <property type="entry name" value="UDP-Glycosyltransferase/glycogen phosphorylase"/>
    <property type="match status" value="1"/>
</dbReference>
<dbReference type="OrthoDB" id="9790710at2"/>
<comment type="caution">
    <text evidence="3">The sequence shown here is derived from an EMBL/GenBank/DDBJ whole genome shotgun (WGS) entry which is preliminary data.</text>
</comment>
<name>A0A1Y2K8P3_9PROT</name>
<evidence type="ECO:0000313" key="3">
    <source>
        <dbReference type="EMBL" id="OSM07111.1"/>
    </source>
</evidence>
<sequence length="381" mass="42122">MSKRMGYFIANGNGVHTWRRVGSLARELAIHQQLGARGWAETLFTYDSERDPGPLPLPPSARIITKWPLGWMRWKLRKLYYALIPFLYFFHGRRLQVLMTDQAGLGWPALWASKVWDARLLARCGYVYGAQAEQAGWSGPAHDKRITAERKVFTQCDAAVTPTPELKAWVVAHYGLPAARVHVIPNYVETERFAPDPAVERTPNSVLMVGRLHPNKRIEVVIRALAGSDYTLTLIGSGALKRELQALAAELGVTLNLIDRVPNEELPRYFQSHAVYVLMGLTEGHPKALIEAMASGAACIGAPTPGVGNILADGDNALVCEAEPEAVRSGLDRLFGDAALRARLGENGRRTVCERYALERVAAHYDRVLTALAERSPLEAE</sequence>
<evidence type="ECO:0000313" key="4">
    <source>
        <dbReference type="Proteomes" id="UP000194003"/>
    </source>
</evidence>
<dbReference type="InterPro" id="IPR001296">
    <property type="entry name" value="Glyco_trans_1"/>
</dbReference>
<dbReference type="Gene3D" id="3.40.50.2000">
    <property type="entry name" value="Glycogen Phosphorylase B"/>
    <property type="match status" value="2"/>
</dbReference>
<dbReference type="STRING" id="1434232.MAIT1_03977"/>
<protein>
    <submittedName>
        <fullName evidence="3">Putative group 1 glycosyl transferase</fullName>
    </submittedName>
</protein>
<dbReference type="PANTHER" id="PTHR12526">
    <property type="entry name" value="GLYCOSYLTRANSFERASE"/>
    <property type="match status" value="1"/>
</dbReference>
<evidence type="ECO:0000259" key="1">
    <source>
        <dbReference type="Pfam" id="PF00534"/>
    </source>
</evidence>
<dbReference type="InterPro" id="IPR028098">
    <property type="entry name" value="Glyco_trans_4-like_N"/>
</dbReference>
<dbReference type="Proteomes" id="UP000194003">
    <property type="component" value="Unassembled WGS sequence"/>
</dbReference>
<accession>A0A1Y2K8P3</accession>
<dbReference type="EMBL" id="LVJN01000015">
    <property type="protein sequence ID" value="OSM07111.1"/>
    <property type="molecule type" value="Genomic_DNA"/>
</dbReference>
<proteinExistence type="predicted"/>
<dbReference type="Pfam" id="PF13439">
    <property type="entry name" value="Glyco_transf_4"/>
    <property type="match status" value="1"/>
</dbReference>
<dbReference type="GO" id="GO:0016757">
    <property type="term" value="F:glycosyltransferase activity"/>
    <property type="evidence" value="ECO:0007669"/>
    <property type="project" value="InterPro"/>
</dbReference>
<dbReference type="RefSeq" id="WP_085441067.1">
    <property type="nucleotide sequence ID" value="NZ_LVJN01000015.1"/>
</dbReference>
<organism evidence="3 4">
    <name type="scientific">Magnetofaba australis IT-1</name>
    <dbReference type="NCBI Taxonomy" id="1434232"/>
    <lineage>
        <taxon>Bacteria</taxon>
        <taxon>Pseudomonadati</taxon>
        <taxon>Pseudomonadota</taxon>
        <taxon>Magnetococcia</taxon>
        <taxon>Magnetococcales</taxon>
        <taxon>Magnetococcaceae</taxon>
        <taxon>Magnetofaba</taxon>
    </lineage>
</organism>
<reference evidence="3 4" key="1">
    <citation type="journal article" date="2016" name="BMC Genomics">
        <title>Combined genomic and structural analyses of a cultured magnetotactic bacterium reveals its niche adaptation to a dynamic environment.</title>
        <authorList>
            <person name="Araujo A.C."/>
            <person name="Morillo V."/>
            <person name="Cypriano J."/>
            <person name="Teixeira L.C."/>
            <person name="Leao P."/>
            <person name="Lyra S."/>
            <person name="Almeida L.G."/>
            <person name="Bazylinski D.A."/>
            <person name="Vasconcellos A.T."/>
            <person name="Abreu F."/>
            <person name="Lins U."/>
        </authorList>
    </citation>
    <scope>NUCLEOTIDE SEQUENCE [LARGE SCALE GENOMIC DNA]</scope>
    <source>
        <strain evidence="3 4">IT-1</strain>
    </source>
</reference>
<feature type="domain" description="Glycosyl transferase family 1" evidence="1">
    <location>
        <begin position="197"/>
        <end position="350"/>
    </location>
</feature>